<organism evidence="2 3">
    <name type="scientific">Pseudoalteromonas obscura</name>
    <dbReference type="NCBI Taxonomy" id="3048491"/>
    <lineage>
        <taxon>Bacteria</taxon>
        <taxon>Pseudomonadati</taxon>
        <taxon>Pseudomonadota</taxon>
        <taxon>Gammaproteobacteria</taxon>
        <taxon>Alteromonadales</taxon>
        <taxon>Pseudoalteromonadaceae</taxon>
        <taxon>Pseudoalteromonas</taxon>
    </lineage>
</organism>
<dbReference type="EMBL" id="JASJUT010000002">
    <property type="protein sequence ID" value="MDK2594411.1"/>
    <property type="molecule type" value="Genomic_DNA"/>
</dbReference>
<feature type="compositionally biased region" description="Basic and acidic residues" evidence="1">
    <location>
        <begin position="1"/>
        <end position="13"/>
    </location>
</feature>
<keyword evidence="3" id="KW-1185">Reference proteome</keyword>
<evidence type="ECO:0000313" key="3">
    <source>
        <dbReference type="Proteomes" id="UP001231915"/>
    </source>
</evidence>
<reference evidence="2 3" key="1">
    <citation type="submission" date="2023-05" db="EMBL/GenBank/DDBJ databases">
        <title>Pseudoalteromonas ardens sp. nov., Pseudoalteromonas obscura sp. nov., and Pseudoalteromonas umbrosa sp. nov., isolated from the coral Montipora capitata.</title>
        <authorList>
            <person name="Thomas E.M."/>
            <person name="Smith E.M."/>
            <person name="Papke E."/>
            <person name="Shlafstein M.D."/>
            <person name="Oline D.K."/>
            <person name="Videau P."/>
            <person name="Saw J.H."/>
            <person name="Strangman W.K."/>
            <person name="Ushijima B."/>
        </authorList>
    </citation>
    <scope>NUCLEOTIDE SEQUENCE [LARGE SCALE GENOMIC DNA]</scope>
    <source>
        <strain evidence="2 3">P94</strain>
    </source>
</reference>
<gene>
    <name evidence="2" type="ORF">QNM18_04935</name>
</gene>
<evidence type="ECO:0000313" key="2">
    <source>
        <dbReference type="EMBL" id="MDK2594411.1"/>
    </source>
</evidence>
<dbReference type="RefSeq" id="WP_284136562.1">
    <property type="nucleotide sequence ID" value="NZ_JASJUT010000002.1"/>
</dbReference>
<protein>
    <submittedName>
        <fullName evidence="2">Uncharacterized protein</fullName>
    </submittedName>
</protein>
<comment type="caution">
    <text evidence="2">The sequence shown here is derived from an EMBL/GenBank/DDBJ whole genome shotgun (WGS) entry which is preliminary data.</text>
</comment>
<feature type="region of interest" description="Disordered" evidence="1">
    <location>
        <begin position="1"/>
        <end position="44"/>
    </location>
</feature>
<sequence length="44" mass="5299">MFENLYEQHPEHKPGKRKCERNKSADNFNSCRYGMAKQESKKPR</sequence>
<proteinExistence type="predicted"/>
<dbReference type="Proteomes" id="UP001231915">
    <property type="component" value="Unassembled WGS sequence"/>
</dbReference>
<accession>A0ABT7EH95</accession>
<name>A0ABT7EH95_9GAMM</name>
<evidence type="ECO:0000256" key="1">
    <source>
        <dbReference type="SAM" id="MobiDB-lite"/>
    </source>
</evidence>